<evidence type="ECO:0000313" key="3">
    <source>
        <dbReference type="EMBL" id="QOL00394.1"/>
    </source>
</evidence>
<dbReference type="AlphaFoldDB" id="A0A7L9QCQ3"/>
<proteinExistence type="inferred from homology"/>
<keyword evidence="2" id="KW-0175">Coiled coil</keyword>
<evidence type="ECO:0000256" key="2">
    <source>
        <dbReference type="SAM" id="Coils"/>
    </source>
</evidence>
<reference evidence="3" key="1">
    <citation type="submission" date="2020-09" db="EMBL/GenBank/DDBJ databases">
        <title>A new high-throughput screening method to detect antimicrobial volatiles from metagenomic clone libraries.</title>
        <authorList>
            <person name="Stocker F."/>
            <person name="Obermeier M."/>
            <person name="Resch K."/>
            <person name="Berg G."/>
            <person name="Mueller Bogota C.A."/>
        </authorList>
    </citation>
    <scope>NUCLEOTIDE SEQUENCE</scope>
</reference>
<feature type="coiled-coil region" evidence="2">
    <location>
        <begin position="47"/>
        <end position="74"/>
    </location>
</feature>
<dbReference type="NCBIfam" id="TIGR02977">
    <property type="entry name" value="phageshock_pspA"/>
    <property type="match status" value="1"/>
</dbReference>
<feature type="coiled-coil region" evidence="2">
    <location>
        <begin position="98"/>
        <end position="142"/>
    </location>
</feature>
<name>A0A7L9QCQ3_9ZZZZ</name>
<dbReference type="PANTHER" id="PTHR31088">
    <property type="entry name" value="MEMBRANE-ASSOCIATED PROTEIN VIPP1, CHLOROPLASTIC"/>
    <property type="match status" value="1"/>
</dbReference>
<dbReference type="EMBL" id="MW000468">
    <property type="protein sequence ID" value="QOL00394.1"/>
    <property type="molecule type" value="Genomic_DNA"/>
</dbReference>
<evidence type="ECO:0000256" key="1">
    <source>
        <dbReference type="ARBA" id="ARBA00043985"/>
    </source>
</evidence>
<organism evidence="3">
    <name type="scientific">uncultured organism</name>
    <dbReference type="NCBI Taxonomy" id="155900"/>
    <lineage>
        <taxon>unclassified sequences</taxon>
        <taxon>environmental samples</taxon>
    </lineage>
</organism>
<dbReference type="InterPro" id="IPR007157">
    <property type="entry name" value="PspA_VIPP1"/>
</dbReference>
<dbReference type="InterPro" id="IPR014319">
    <property type="entry name" value="Phageshock_PspA"/>
</dbReference>
<sequence length="223" mass="25073">MGIFSRLSDIVNSNINALLDKAEDPEKIIRLIIQEMEDTLVEVRSDAVRIIADRKEAERQIARLATERDDWQAKAELAMSKGREDLARAALIARTRVAESLTAEERHLADIVEGLERQGEDIARLQAKLDDARKREASMISRHKTATSRLQARRATYDDRLVGALGRMEAMERSLDHLEGKVEVFDHGRGPSLADEIAALQTDHAVDEELARMRQALADRTAN</sequence>
<protein>
    <submittedName>
        <fullName evidence="3">Phage shock protein A</fullName>
    </submittedName>
</protein>
<dbReference type="Pfam" id="PF04012">
    <property type="entry name" value="PspA_IM30"/>
    <property type="match status" value="1"/>
</dbReference>
<dbReference type="PANTHER" id="PTHR31088:SF6">
    <property type="entry name" value="PHAGE SHOCK PROTEIN A"/>
    <property type="match status" value="1"/>
</dbReference>
<gene>
    <name evidence="3" type="primary">pspA</name>
</gene>
<comment type="similarity">
    <text evidence="1">Belongs to the PspA/Vipp/IM30 family.</text>
</comment>
<accession>A0A7L9QCQ3</accession>